<evidence type="ECO:0000256" key="3">
    <source>
        <dbReference type="ARBA" id="ARBA00023136"/>
    </source>
</evidence>
<dbReference type="InterPro" id="IPR011701">
    <property type="entry name" value="MFS"/>
</dbReference>
<dbReference type="InterPro" id="IPR036259">
    <property type="entry name" value="MFS_trans_sf"/>
</dbReference>
<keyword evidence="3 4" id="KW-0472">Membrane</keyword>
<dbReference type="InterPro" id="IPR052952">
    <property type="entry name" value="MFS-Transporter"/>
</dbReference>
<name>A0ABS8L0I2_9HYPH</name>
<feature type="transmembrane region" description="Helical" evidence="4">
    <location>
        <begin position="252"/>
        <end position="274"/>
    </location>
</feature>
<dbReference type="InterPro" id="IPR020846">
    <property type="entry name" value="MFS_dom"/>
</dbReference>
<feature type="transmembrane region" description="Helical" evidence="4">
    <location>
        <begin position="379"/>
        <end position="399"/>
    </location>
</feature>
<feature type="transmembrane region" description="Helical" evidence="4">
    <location>
        <begin position="83"/>
        <end position="101"/>
    </location>
</feature>
<keyword evidence="2 4" id="KW-1133">Transmembrane helix</keyword>
<keyword evidence="1 4" id="KW-0812">Transmembrane</keyword>
<organism evidence="6 7">
    <name type="scientific">Reyranella aquatilis</name>
    <dbReference type="NCBI Taxonomy" id="2035356"/>
    <lineage>
        <taxon>Bacteria</taxon>
        <taxon>Pseudomonadati</taxon>
        <taxon>Pseudomonadota</taxon>
        <taxon>Alphaproteobacteria</taxon>
        <taxon>Hyphomicrobiales</taxon>
        <taxon>Reyranellaceae</taxon>
        <taxon>Reyranella</taxon>
    </lineage>
</organism>
<gene>
    <name evidence="6" type="ORF">LJ725_20640</name>
</gene>
<keyword evidence="7" id="KW-1185">Reference proteome</keyword>
<comment type="caution">
    <text evidence="6">The sequence shown here is derived from an EMBL/GenBank/DDBJ whole genome shotgun (WGS) entry which is preliminary data.</text>
</comment>
<proteinExistence type="predicted"/>
<evidence type="ECO:0000313" key="6">
    <source>
        <dbReference type="EMBL" id="MCC8431388.1"/>
    </source>
</evidence>
<dbReference type="Gene3D" id="1.20.1250.20">
    <property type="entry name" value="MFS general substrate transporter like domains"/>
    <property type="match status" value="2"/>
</dbReference>
<evidence type="ECO:0000313" key="7">
    <source>
        <dbReference type="Proteomes" id="UP001198862"/>
    </source>
</evidence>
<feature type="transmembrane region" description="Helical" evidence="4">
    <location>
        <begin position="50"/>
        <end position="71"/>
    </location>
</feature>
<feature type="transmembrane region" description="Helical" evidence="4">
    <location>
        <begin position="225"/>
        <end position="246"/>
    </location>
</feature>
<feature type="transmembrane region" description="Helical" evidence="4">
    <location>
        <begin position="286"/>
        <end position="306"/>
    </location>
</feature>
<dbReference type="Proteomes" id="UP001198862">
    <property type="component" value="Unassembled WGS sequence"/>
</dbReference>
<dbReference type="EMBL" id="JAJISD010000009">
    <property type="protein sequence ID" value="MCC8431388.1"/>
    <property type="molecule type" value="Genomic_DNA"/>
</dbReference>
<evidence type="ECO:0000256" key="2">
    <source>
        <dbReference type="ARBA" id="ARBA00022989"/>
    </source>
</evidence>
<dbReference type="PROSITE" id="PS50850">
    <property type="entry name" value="MFS"/>
    <property type="match status" value="1"/>
</dbReference>
<dbReference type="RefSeq" id="WP_230552660.1">
    <property type="nucleotide sequence ID" value="NZ_JAJISD010000009.1"/>
</dbReference>
<feature type="transmembrane region" description="Helical" evidence="4">
    <location>
        <begin position="312"/>
        <end position="333"/>
    </location>
</feature>
<evidence type="ECO:0000256" key="4">
    <source>
        <dbReference type="SAM" id="Phobius"/>
    </source>
</evidence>
<feature type="domain" description="Major facilitator superfamily (MFS) profile" evidence="5">
    <location>
        <begin position="11"/>
        <end position="403"/>
    </location>
</feature>
<reference evidence="6 7" key="1">
    <citation type="submission" date="2021-11" db="EMBL/GenBank/DDBJ databases">
        <authorList>
            <person name="Lee D.-H."/>
            <person name="Kim S.-B."/>
        </authorList>
    </citation>
    <scope>NUCLEOTIDE SEQUENCE [LARGE SCALE GENOMIC DNA]</scope>
    <source>
        <strain evidence="6 7">KCTC 52223</strain>
    </source>
</reference>
<accession>A0ABS8L0I2</accession>
<feature type="transmembrane region" description="Helical" evidence="4">
    <location>
        <begin position="167"/>
        <end position="190"/>
    </location>
</feature>
<evidence type="ECO:0000259" key="5">
    <source>
        <dbReference type="PROSITE" id="PS50850"/>
    </source>
</evidence>
<evidence type="ECO:0000256" key="1">
    <source>
        <dbReference type="ARBA" id="ARBA00022692"/>
    </source>
</evidence>
<sequence>MPAAPTDLRRYLIALVSLTLVQVVSTMVFNQASVLAPAAAPELGVAAADIAYYVSIVYLAAMISTVGGGTINRRLGPIRFIQTGLAIAALGSFVLALGGVAMAALSAFIVGLGSGPLTIASSHILARVSPPRLANVTFSLKQSGVPLGFAICGAVLPTLALDFGWRWAAAAVGLLSIAGAIAVQPLRALYDDERSGANARLPTLAEIFEPLQLAWRDPILRPMCFIGMLFSATQAIVVNFTVVYAVDGLQMSYVLAGALLSAATVAGAFGRIFWGALADLLRRPSAVLAGIGAIIAIAATVMSFTTPAWPTTAVYIVCTILGGTAVGWNGVFIAESASRAPPGRAAEFTGATQLFVFAGALLSPLLFRTVLAVTGFYEAGYLLLAAGVATASFFLGRAARRGG</sequence>
<protein>
    <submittedName>
        <fullName evidence="6">MFS transporter</fullName>
    </submittedName>
</protein>
<feature type="transmembrane region" description="Helical" evidence="4">
    <location>
        <begin position="12"/>
        <end position="30"/>
    </location>
</feature>
<dbReference type="SUPFAM" id="SSF103473">
    <property type="entry name" value="MFS general substrate transporter"/>
    <property type="match status" value="1"/>
</dbReference>
<feature type="transmembrane region" description="Helical" evidence="4">
    <location>
        <begin position="345"/>
        <end position="367"/>
    </location>
</feature>
<dbReference type="Pfam" id="PF07690">
    <property type="entry name" value="MFS_1"/>
    <property type="match status" value="1"/>
</dbReference>
<dbReference type="PANTHER" id="PTHR23527:SF1">
    <property type="entry name" value="BLL3282 PROTEIN"/>
    <property type="match status" value="1"/>
</dbReference>
<dbReference type="PANTHER" id="PTHR23527">
    <property type="entry name" value="BLL3282 PROTEIN"/>
    <property type="match status" value="1"/>
</dbReference>